<dbReference type="Proteomes" id="UP001501444">
    <property type="component" value="Unassembled WGS sequence"/>
</dbReference>
<dbReference type="EMBL" id="BAAARV010000053">
    <property type="protein sequence ID" value="GAA2361340.1"/>
    <property type="molecule type" value="Genomic_DNA"/>
</dbReference>
<comment type="caution">
    <text evidence="2">The sequence shown here is derived from an EMBL/GenBank/DDBJ whole genome shotgun (WGS) entry which is preliminary data.</text>
</comment>
<reference evidence="2 3" key="1">
    <citation type="journal article" date="2019" name="Int. J. Syst. Evol. Microbiol.">
        <title>The Global Catalogue of Microorganisms (GCM) 10K type strain sequencing project: providing services to taxonomists for standard genome sequencing and annotation.</title>
        <authorList>
            <consortium name="The Broad Institute Genomics Platform"/>
            <consortium name="The Broad Institute Genome Sequencing Center for Infectious Disease"/>
            <person name="Wu L."/>
            <person name="Ma J."/>
        </authorList>
    </citation>
    <scope>NUCLEOTIDE SEQUENCE [LARGE SCALE GENOMIC DNA]</scope>
    <source>
        <strain evidence="2 3">JCM 3272</strain>
    </source>
</reference>
<feature type="transmembrane region" description="Helical" evidence="1">
    <location>
        <begin position="41"/>
        <end position="63"/>
    </location>
</feature>
<name>A0ABN3GUH5_9ACTN</name>
<sequence>MTLVAVAILFALYAFIAAGANLSRALVGRGGGHAVYRTGLAVLDAAAGVVALAWPGITVLTLVV</sequence>
<gene>
    <name evidence="2" type="ORF">GCM10010170_056630</name>
</gene>
<keyword evidence="1" id="KW-1133">Transmembrane helix</keyword>
<evidence type="ECO:0000313" key="2">
    <source>
        <dbReference type="EMBL" id="GAA2361340.1"/>
    </source>
</evidence>
<keyword evidence="3" id="KW-1185">Reference proteome</keyword>
<evidence type="ECO:0000256" key="1">
    <source>
        <dbReference type="SAM" id="Phobius"/>
    </source>
</evidence>
<keyword evidence="1" id="KW-0812">Transmembrane</keyword>
<protein>
    <submittedName>
        <fullName evidence="2">Uncharacterized protein</fullName>
    </submittedName>
</protein>
<organism evidence="2 3">
    <name type="scientific">Dactylosporangium salmoneum</name>
    <dbReference type="NCBI Taxonomy" id="53361"/>
    <lineage>
        <taxon>Bacteria</taxon>
        <taxon>Bacillati</taxon>
        <taxon>Actinomycetota</taxon>
        <taxon>Actinomycetes</taxon>
        <taxon>Micromonosporales</taxon>
        <taxon>Micromonosporaceae</taxon>
        <taxon>Dactylosporangium</taxon>
    </lineage>
</organism>
<evidence type="ECO:0000313" key="3">
    <source>
        <dbReference type="Proteomes" id="UP001501444"/>
    </source>
</evidence>
<keyword evidence="1" id="KW-0472">Membrane</keyword>
<proteinExistence type="predicted"/>
<accession>A0ABN3GUH5</accession>